<reference evidence="1" key="1">
    <citation type="journal article" date="2014" name="Front. Microbiol.">
        <title>High frequency of phylogenetically diverse reductive dehalogenase-homologous genes in deep subseafloor sedimentary metagenomes.</title>
        <authorList>
            <person name="Kawai M."/>
            <person name="Futagami T."/>
            <person name="Toyoda A."/>
            <person name="Takaki Y."/>
            <person name="Nishi S."/>
            <person name="Hori S."/>
            <person name="Arai W."/>
            <person name="Tsubouchi T."/>
            <person name="Morono Y."/>
            <person name="Uchiyama I."/>
            <person name="Ito T."/>
            <person name="Fujiyama A."/>
            <person name="Inagaki F."/>
            <person name="Takami H."/>
        </authorList>
    </citation>
    <scope>NUCLEOTIDE SEQUENCE</scope>
    <source>
        <strain evidence="1">Expedition CK06-06</strain>
    </source>
</reference>
<evidence type="ECO:0000313" key="1">
    <source>
        <dbReference type="EMBL" id="GAG73109.1"/>
    </source>
</evidence>
<accession>X0ZUL6</accession>
<name>X0ZUL6_9ZZZZ</name>
<sequence>MNADSSVVLTKRVIITSSNPMTKEDFIKKIGEIAKNIIDFLKKNGCRKLAHMKFISTTDGEDYLQLSILDIAQKPMIKGILRKTFGKIKLTFNIIEFGVGKEEINSKINEEMENIQSYFNNK</sequence>
<proteinExistence type="predicted"/>
<dbReference type="EMBL" id="BART01000509">
    <property type="protein sequence ID" value="GAG73109.1"/>
    <property type="molecule type" value="Genomic_DNA"/>
</dbReference>
<protein>
    <submittedName>
        <fullName evidence="1">Uncharacterized protein</fullName>
    </submittedName>
</protein>
<organism evidence="1">
    <name type="scientific">marine sediment metagenome</name>
    <dbReference type="NCBI Taxonomy" id="412755"/>
    <lineage>
        <taxon>unclassified sequences</taxon>
        <taxon>metagenomes</taxon>
        <taxon>ecological metagenomes</taxon>
    </lineage>
</organism>
<dbReference type="AlphaFoldDB" id="X0ZUL6"/>
<comment type="caution">
    <text evidence="1">The sequence shown here is derived from an EMBL/GenBank/DDBJ whole genome shotgun (WGS) entry which is preliminary data.</text>
</comment>
<gene>
    <name evidence="1" type="ORF">S01H4_02369</name>
</gene>